<dbReference type="WBParaSite" id="PTRK_0000558900.1">
    <property type="protein sequence ID" value="PTRK_0000558900.1"/>
    <property type="gene ID" value="PTRK_0000558900"/>
</dbReference>
<keyword evidence="8" id="KW-1133">Transmembrane helix</keyword>
<evidence type="ECO:0000313" key="13">
    <source>
        <dbReference type="Proteomes" id="UP000038045"/>
    </source>
</evidence>
<evidence type="ECO:0000313" key="14">
    <source>
        <dbReference type="WBParaSite" id="PTRK_0000558900.1"/>
    </source>
</evidence>
<dbReference type="GO" id="GO:0005794">
    <property type="term" value="C:Golgi apparatus"/>
    <property type="evidence" value="ECO:0007669"/>
    <property type="project" value="TreeGrafter"/>
</dbReference>
<evidence type="ECO:0000256" key="6">
    <source>
        <dbReference type="ARBA" id="ARBA00022692"/>
    </source>
</evidence>
<evidence type="ECO:0000259" key="12">
    <source>
        <dbReference type="Pfam" id="PF13733"/>
    </source>
</evidence>
<dbReference type="GO" id="GO:0006688">
    <property type="term" value="P:glycosphingolipid biosynthetic process"/>
    <property type="evidence" value="ECO:0007669"/>
    <property type="project" value="TreeGrafter"/>
</dbReference>
<protein>
    <submittedName>
        <fullName evidence="14">Glyco_transf_7C domain-containing protein</fullName>
    </submittedName>
</protein>
<comment type="pathway">
    <text evidence="2">Protein modification; protein glycosylation.</text>
</comment>
<dbReference type="Pfam" id="PF13733">
    <property type="entry name" value="Glyco_transf_7N"/>
    <property type="match status" value="1"/>
</dbReference>
<dbReference type="InterPro" id="IPR027995">
    <property type="entry name" value="Galactosyl_T_N"/>
</dbReference>
<keyword evidence="5" id="KW-0808">Transferase</keyword>
<sequence>MIEYRIFLIEPTNGTFNRGKLVNVGFVEGLKLYNFDCVIIHDVDLIPEHEKNIYECSDQPRHMAVNMNKFKYKLLYREYFGGACAMKTEQFKKINGFNNMYWGWGAEDDDLYRRVIINGLKVVRYDESITRYYMSLHSHDSINPVNPCRFKLFNYYQNRTREEGLNTLKYSLEKIIFERLFTKIVVNLLEEEAMKKLHDLVIPTNEPCKVEKLG</sequence>
<comment type="subcellular location">
    <subcellularLocation>
        <location evidence="1">Membrane</location>
        <topology evidence="1">Single-pass type II membrane protein</topology>
    </subcellularLocation>
</comment>
<evidence type="ECO:0000256" key="7">
    <source>
        <dbReference type="ARBA" id="ARBA00022968"/>
    </source>
</evidence>
<dbReference type="InterPro" id="IPR027791">
    <property type="entry name" value="Galactosyl_T_C"/>
</dbReference>
<dbReference type="SUPFAM" id="SSF53448">
    <property type="entry name" value="Nucleotide-diphospho-sugar transferases"/>
    <property type="match status" value="1"/>
</dbReference>
<dbReference type="GO" id="GO:0008378">
    <property type="term" value="F:galactosyltransferase activity"/>
    <property type="evidence" value="ECO:0007669"/>
    <property type="project" value="TreeGrafter"/>
</dbReference>
<evidence type="ECO:0000256" key="9">
    <source>
        <dbReference type="ARBA" id="ARBA00023136"/>
    </source>
</evidence>
<organism evidence="13 14">
    <name type="scientific">Parastrongyloides trichosuri</name>
    <name type="common">Possum-specific nematode worm</name>
    <dbReference type="NCBI Taxonomy" id="131310"/>
    <lineage>
        <taxon>Eukaryota</taxon>
        <taxon>Metazoa</taxon>
        <taxon>Ecdysozoa</taxon>
        <taxon>Nematoda</taxon>
        <taxon>Chromadorea</taxon>
        <taxon>Rhabditida</taxon>
        <taxon>Tylenchina</taxon>
        <taxon>Panagrolaimomorpha</taxon>
        <taxon>Strongyloidoidea</taxon>
        <taxon>Strongyloididae</taxon>
        <taxon>Parastrongyloides</taxon>
    </lineage>
</organism>
<feature type="domain" description="Galactosyltransferase C-terminal" evidence="11">
    <location>
        <begin position="61"/>
        <end position="137"/>
    </location>
</feature>
<evidence type="ECO:0000256" key="3">
    <source>
        <dbReference type="ARBA" id="ARBA00005735"/>
    </source>
</evidence>
<feature type="domain" description="Galactosyltransferase N-terminal" evidence="12">
    <location>
        <begin position="2"/>
        <end position="57"/>
    </location>
</feature>
<comment type="similarity">
    <text evidence="3">Belongs to the glycosyltransferase 7 family.</text>
</comment>
<evidence type="ECO:0000256" key="1">
    <source>
        <dbReference type="ARBA" id="ARBA00004606"/>
    </source>
</evidence>
<evidence type="ECO:0000256" key="10">
    <source>
        <dbReference type="ARBA" id="ARBA00023180"/>
    </source>
</evidence>
<keyword evidence="7" id="KW-0735">Signal-anchor</keyword>
<evidence type="ECO:0000259" key="11">
    <source>
        <dbReference type="Pfam" id="PF02709"/>
    </source>
</evidence>
<accession>A0A0N4ZDE4</accession>
<keyword evidence="13" id="KW-1185">Reference proteome</keyword>
<evidence type="ECO:0000256" key="8">
    <source>
        <dbReference type="ARBA" id="ARBA00022989"/>
    </source>
</evidence>
<keyword evidence="6" id="KW-0812">Transmembrane</keyword>
<dbReference type="GO" id="GO:0033842">
    <property type="term" value="F:N-acetyl-beta-glucosaminyl-derivative 4-beta-N-acetylgalactosaminyltransferase activity"/>
    <property type="evidence" value="ECO:0007669"/>
    <property type="project" value="TreeGrafter"/>
</dbReference>
<evidence type="ECO:0000256" key="2">
    <source>
        <dbReference type="ARBA" id="ARBA00004922"/>
    </source>
</evidence>
<evidence type="ECO:0000256" key="4">
    <source>
        <dbReference type="ARBA" id="ARBA00022676"/>
    </source>
</evidence>
<dbReference type="GO" id="GO:0016020">
    <property type="term" value="C:membrane"/>
    <property type="evidence" value="ECO:0007669"/>
    <property type="project" value="UniProtKB-SubCell"/>
</dbReference>
<keyword evidence="9" id="KW-0472">Membrane</keyword>
<evidence type="ECO:0000256" key="5">
    <source>
        <dbReference type="ARBA" id="ARBA00022679"/>
    </source>
</evidence>
<dbReference type="PANTHER" id="PTHR19300">
    <property type="entry name" value="BETA-1,4-GALACTOSYLTRANSFERASE"/>
    <property type="match status" value="1"/>
</dbReference>
<keyword evidence="10" id="KW-0325">Glycoprotein</keyword>
<dbReference type="Gene3D" id="3.90.550.10">
    <property type="entry name" value="Spore Coat Polysaccharide Biosynthesis Protein SpsA, Chain A"/>
    <property type="match status" value="1"/>
</dbReference>
<proteinExistence type="inferred from homology"/>
<dbReference type="InterPro" id="IPR029044">
    <property type="entry name" value="Nucleotide-diphossugar_trans"/>
</dbReference>
<dbReference type="PRINTS" id="PR02050">
    <property type="entry name" value="B14GALTRFASE"/>
</dbReference>
<name>A0A0N4ZDE4_PARTI</name>
<dbReference type="UniPathway" id="UPA00378"/>
<dbReference type="Proteomes" id="UP000038045">
    <property type="component" value="Unplaced"/>
</dbReference>
<reference evidence="14" key="1">
    <citation type="submission" date="2017-02" db="UniProtKB">
        <authorList>
            <consortium name="WormBaseParasite"/>
        </authorList>
    </citation>
    <scope>IDENTIFICATION</scope>
</reference>
<keyword evidence="4" id="KW-0328">Glycosyltransferase</keyword>
<dbReference type="InterPro" id="IPR003859">
    <property type="entry name" value="Galactosyl_T"/>
</dbReference>
<dbReference type="Pfam" id="PF02709">
    <property type="entry name" value="Glyco_transf_7C"/>
    <property type="match status" value="1"/>
</dbReference>
<dbReference type="PANTHER" id="PTHR19300:SF57">
    <property type="entry name" value="BETA-1,4-N-ACETYLGALACTOSAMINYLTRANSFERASE"/>
    <property type="match status" value="1"/>
</dbReference>
<dbReference type="GO" id="GO:0005975">
    <property type="term" value="P:carbohydrate metabolic process"/>
    <property type="evidence" value="ECO:0007669"/>
    <property type="project" value="InterPro"/>
</dbReference>
<dbReference type="STRING" id="131310.A0A0N4ZDE4"/>
<dbReference type="AlphaFoldDB" id="A0A0N4ZDE4"/>